<dbReference type="HOGENOM" id="CLU_742503_0_0_1"/>
<reference evidence="2" key="2">
    <citation type="submission" date="2007-04" db="EMBL/GenBank/DDBJ databases">
        <title>The genome of the human body louse.</title>
        <authorList>
            <consortium name="The Human Body Louse Genome Consortium"/>
            <person name="Kirkness E."/>
            <person name="Walenz B."/>
            <person name="Hass B."/>
            <person name="Bruggner R."/>
            <person name="Strausberg R."/>
        </authorList>
    </citation>
    <scope>NUCLEOTIDE SEQUENCE</scope>
    <source>
        <strain evidence="2">USDA</strain>
    </source>
</reference>
<dbReference type="GeneID" id="8239269"/>
<dbReference type="EMBL" id="AAZO01003888">
    <property type="status" value="NOT_ANNOTATED_CDS"/>
    <property type="molecule type" value="Genomic_DNA"/>
</dbReference>
<evidence type="ECO:0000313" key="2">
    <source>
        <dbReference type="EMBL" id="EEB14924.1"/>
    </source>
</evidence>
<keyword evidence="1" id="KW-0175">Coiled coil</keyword>
<organism>
    <name type="scientific">Pediculus humanus subsp. corporis</name>
    <name type="common">Body louse</name>
    <dbReference type="NCBI Taxonomy" id="121224"/>
    <lineage>
        <taxon>Eukaryota</taxon>
        <taxon>Metazoa</taxon>
        <taxon>Ecdysozoa</taxon>
        <taxon>Arthropoda</taxon>
        <taxon>Hexapoda</taxon>
        <taxon>Insecta</taxon>
        <taxon>Pterygota</taxon>
        <taxon>Neoptera</taxon>
        <taxon>Paraneoptera</taxon>
        <taxon>Psocodea</taxon>
        <taxon>Troctomorpha</taxon>
        <taxon>Phthiraptera</taxon>
        <taxon>Anoplura</taxon>
        <taxon>Pediculidae</taxon>
        <taxon>Pediculus</taxon>
    </lineage>
</organism>
<gene>
    <name evidence="3" type="primary">8239269</name>
    <name evidence="2" type="ORF">Phum_PHUM334290</name>
</gene>
<feature type="coiled-coil region" evidence="1">
    <location>
        <begin position="113"/>
        <end position="230"/>
    </location>
</feature>
<feature type="coiled-coil region" evidence="1">
    <location>
        <begin position="255"/>
        <end position="282"/>
    </location>
</feature>
<dbReference type="RefSeq" id="XP_002427662.1">
    <property type="nucleotide sequence ID" value="XM_002427617.1"/>
</dbReference>
<dbReference type="EnsemblMetazoa" id="PHUM334290-RA">
    <property type="protein sequence ID" value="PHUM334290-PA"/>
    <property type="gene ID" value="PHUM334290"/>
</dbReference>
<name>E0VNG8_PEDHC</name>
<protein>
    <submittedName>
        <fullName evidence="2 3">Uncharacterized protein</fullName>
    </submittedName>
</protein>
<reference evidence="2" key="1">
    <citation type="submission" date="2007-04" db="EMBL/GenBank/DDBJ databases">
        <title>Annotation of Pediculus humanus corporis strain USDA.</title>
        <authorList>
            <person name="Kirkness E."/>
            <person name="Hannick L."/>
            <person name="Hass B."/>
            <person name="Bruggner R."/>
            <person name="Lawson D."/>
            <person name="Bidwell S."/>
            <person name="Joardar V."/>
            <person name="Caler E."/>
            <person name="Walenz B."/>
            <person name="Inman J."/>
            <person name="Schobel S."/>
            <person name="Galinsky K."/>
            <person name="Amedeo P."/>
            <person name="Strausberg R."/>
        </authorList>
    </citation>
    <scope>NUCLEOTIDE SEQUENCE</scope>
    <source>
        <strain evidence="2">USDA</strain>
    </source>
</reference>
<evidence type="ECO:0000313" key="3">
    <source>
        <dbReference type="EnsemblMetazoa" id="PHUM334290-PA"/>
    </source>
</evidence>
<dbReference type="EMBL" id="DS235339">
    <property type="protein sequence ID" value="EEB14924.1"/>
    <property type="molecule type" value="Genomic_DNA"/>
</dbReference>
<keyword evidence="4" id="KW-1185">Reference proteome</keyword>
<sequence length="373" mass="43834">MNLSKTLQVQDQIIEQLRKDQNALKEALNAERAMLKECRITNDRDLKILQREKLQVSRINKQQEIKIEELEKEVSYLKESLIMEKQNLKSLEKEHASVVKELKIKTSKDFDKTNKQEMIIDQLKSEINDLKDALESERNATNLLIREHNAEVKILREEVKAKSAEAYRELKERATREREEYKEMQEEAEKTYNVLEKDFREALAAKDEEIKRVKAEAKWIQKELEEQIRTTLKEPAPVQPAAPLGTNDFIEMSKFRRIKNEVAILKEQNRKLLNELQLLTEEGKITELNDVESTDLISCDGKNKDGGDQLCKKSLTIVPNEKQSDLEITRMRPTKSFLSIKRNDTYQPYTKTKTEERYEELKKTMQILRKALQ</sequence>
<dbReference type="CTD" id="8239269"/>
<evidence type="ECO:0000256" key="1">
    <source>
        <dbReference type="SAM" id="Coils"/>
    </source>
</evidence>
<reference evidence="3" key="3">
    <citation type="submission" date="2020-05" db="UniProtKB">
        <authorList>
            <consortium name="EnsemblMetazoa"/>
        </authorList>
    </citation>
    <scope>IDENTIFICATION</scope>
    <source>
        <strain evidence="3">USDA</strain>
    </source>
</reference>
<dbReference type="AlphaFoldDB" id="E0VNG8"/>
<feature type="coiled-coil region" evidence="1">
    <location>
        <begin position="14"/>
        <end position="87"/>
    </location>
</feature>
<dbReference type="InParanoid" id="E0VNG8"/>
<dbReference type="KEGG" id="phu:Phum_PHUM334290"/>
<accession>E0VNG8</accession>
<evidence type="ECO:0000313" key="4">
    <source>
        <dbReference type="Proteomes" id="UP000009046"/>
    </source>
</evidence>
<dbReference type="Proteomes" id="UP000009046">
    <property type="component" value="Unassembled WGS sequence"/>
</dbReference>
<proteinExistence type="predicted"/>
<dbReference type="VEuPathDB" id="VectorBase:PHUM334290"/>